<dbReference type="InterPro" id="IPR032675">
    <property type="entry name" value="LRR_dom_sf"/>
</dbReference>
<protein>
    <recommendedName>
        <fullName evidence="3">F-box domain-containing protein</fullName>
    </recommendedName>
</protein>
<evidence type="ECO:0000313" key="2">
    <source>
        <dbReference type="Proteomes" id="UP000070444"/>
    </source>
</evidence>
<organism evidence="1 2">
    <name type="scientific">Conidiobolus coronatus (strain ATCC 28846 / CBS 209.66 / NRRL 28638)</name>
    <name type="common">Delacroixia coronata</name>
    <dbReference type="NCBI Taxonomy" id="796925"/>
    <lineage>
        <taxon>Eukaryota</taxon>
        <taxon>Fungi</taxon>
        <taxon>Fungi incertae sedis</taxon>
        <taxon>Zoopagomycota</taxon>
        <taxon>Entomophthoromycotina</taxon>
        <taxon>Entomophthoromycetes</taxon>
        <taxon>Entomophthorales</taxon>
        <taxon>Ancylistaceae</taxon>
        <taxon>Conidiobolus</taxon>
    </lineage>
</organism>
<dbReference type="EMBL" id="KQ964557">
    <property type="protein sequence ID" value="KXN68876.1"/>
    <property type="molecule type" value="Genomic_DNA"/>
</dbReference>
<reference evidence="1 2" key="1">
    <citation type="journal article" date="2015" name="Genome Biol. Evol.">
        <title>Phylogenomic analyses indicate that early fungi evolved digesting cell walls of algal ancestors of land plants.</title>
        <authorList>
            <person name="Chang Y."/>
            <person name="Wang S."/>
            <person name="Sekimoto S."/>
            <person name="Aerts A.L."/>
            <person name="Choi C."/>
            <person name="Clum A."/>
            <person name="LaButti K.M."/>
            <person name="Lindquist E.A."/>
            <person name="Yee Ngan C."/>
            <person name="Ohm R.A."/>
            <person name="Salamov A.A."/>
            <person name="Grigoriev I.V."/>
            <person name="Spatafora J.W."/>
            <person name="Berbee M.L."/>
        </authorList>
    </citation>
    <scope>NUCLEOTIDE SEQUENCE [LARGE SCALE GENOMIC DNA]</scope>
    <source>
        <strain evidence="1 2">NRRL 28638</strain>
    </source>
</reference>
<evidence type="ECO:0008006" key="3">
    <source>
        <dbReference type="Google" id="ProtNLM"/>
    </source>
</evidence>
<keyword evidence="2" id="KW-1185">Reference proteome</keyword>
<evidence type="ECO:0000313" key="1">
    <source>
        <dbReference type="EMBL" id="KXN68876.1"/>
    </source>
</evidence>
<accession>A0A137P1C9</accession>
<dbReference type="Gene3D" id="3.80.10.10">
    <property type="entry name" value="Ribonuclease Inhibitor"/>
    <property type="match status" value="2"/>
</dbReference>
<name>A0A137P1C9_CONC2</name>
<dbReference type="AlphaFoldDB" id="A0A137P1C9"/>
<proteinExistence type="predicted"/>
<dbReference type="SUPFAM" id="SSF52047">
    <property type="entry name" value="RNI-like"/>
    <property type="match status" value="1"/>
</dbReference>
<sequence length="497" mass="56865">MTASEVNWAKLPKKIIKKIGSNIDNAFLLNARLVNKHWLDSLNELVFSSLENWSSDSIPELVKNHSTCIKSWSSSFRNEEYTQLVTDNVKSLESISWDNGEEFLGPLNKLIANNPNIKSLSIEIGDYRDQDEEFADFINLVKSLKHLDTLKFQTFVPPLLPLVDAIKNMNLKNLSLKGLTNEPQAIWEAYNNSPNLKSFSLELISDVDIEARPIRETVISPNSFEFHPTLEHVNLLASSIMHRKYTYEYYGKELLLAFENPKFRNLKSFTWKLDGMVFTDDVISIYKTPVTITSKQCPNLTFLSLELCDSHLLSLISKQFPNLAQLNLNCPLPLPHPQNNHDSLVHLTKLAISGYYHEAVRSPSTTQAIFPSVSVLKLQDSRIESNDFNTELSKISTLFPSVKHLISYDDHEKWYTLLDTNESYNWEELYIEAKGEDAKKAMKLISKLPNLKVLYLYNYENNLKENGFTYNGDACVIRASGIDDGDYVTELFQKLNC</sequence>
<dbReference type="Proteomes" id="UP000070444">
    <property type="component" value="Unassembled WGS sequence"/>
</dbReference>
<gene>
    <name evidence="1" type="ORF">CONCODRAFT_8784</name>
</gene>